<keyword evidence="2" id="KW-1133">Transmembrane helix</keyword>
<evidence type="ECO:0000313" key="4">
    <source>
        <dbReference type="Proteomes" id="UP000095751"/>
    </source>
</evidence>
<dbReference type="AlphaFoldDB" id="A0A1E7EJX8"/>
<keyword evidence="2" id="KW-0812">Transmembrane</keyword>
<feature type="compositionally biased region" description="Low complexity" evidence="1">
    <location>
        <begin position="142"/>
        <end position="168"/>
    </location>
</feature>
<evidence type="ECO:0000256" key="2">
    <source>
        <dbReference type="SAM" id="Phobius"/>
    </source>
</evidence>
<feature type="compositionally biased region" description="Low complexity" evidence="1">
    <location>
        <begin position="92"/>
        <end position="101"/>
    </location>
</feature>
<dbReference type="InParanoid" id="A0A1E7EJX8"/>
<feature type="region of interest" description="Disordered" evidence="1">
    <location>
        <begin position="82"/>
        <end position="101"/>
    </location>
</feature>
<evidence type="ECO:0000256" key="1">
    <source>
        <dbReference type="SAM" id="MobiDB-lite"/>
    </source>
</evidence>
<sequence length="560" mass="62225">MSVCASRNKKSSSFLLIVISLAGFLLIGDNSIWKSKEGVITGSTTTTTTTSTNDTINKPQQASSVISGSSSIIRKKKIETNDTTDTTDNDNDYIFTNNNTNNTSSNTKYISHIIENNVGGDSNAVTNRSNDDVTGIIKSIENNNNNNNNTDSSNTNRSSSSNNNNNNNIKKDHHNTAKVSSSSSSSDSNDFDNDNNKYLLFYQHAGFSNQLMALDSANKLAKITNRILVLPPILPHCPEKASNIYPSWECKYGLSSPLDATNAVLWTNAWNVAIGENFPSITEIIDLNKIILSQQQDAEAEVEGTTKTTTNSDDNISNLPNFMKSFLNSHGLEYPVKENNSTSIFILKSIFSKHLYVGNLTVHKAMQKEDNKKNNKSSNITEQENPTTVLDLFQSNFKDKKIAVIGSAFTLKNSNCMDKTHPFRFFPPSLKLLKVLYSILLSSSKESSKISKESSSKITIGTDYVGVHIRFGDKWMTKKLDLYDIPSKDVESMELFNTIKVEESTRILILDQLLLGLGNKFIVEQDYGNMPGKSSFQSMIQSRHNKRQELISTIQREGRS</sequence>
<feature type="transmembrane region" description="Helical" evidence="2">
    <location>
        <begin position="12"/>
        <end position="33"/>
    </location>
</feature>
<dbReference type="PANTHER" id="PTHR36050:SF1">
    <property type="entry name" value="O-FUCOSYLTRANSFERASE 30"/>
    <property type="match status" value="1"/>
</dbReference>
<protein>
    <submittedName>
        <fullName evidence="3">Uncharacterized protein</fullName>
    </submittedName>
</protein>
<organism evidence="3 4">
    <name type="scientific">Fragilariopsis cylindrus CCMP1102</name>
    <dbReference type="NCBI Taxonomy" id="635003"/>
    <lineage>
        <taxon>Eukaryota</taxon>
        <taxon>Sar</taxon>
        <taxon>Stramenopiles</taxon>
        <taxon>Ochrophyta</taxon>
        <taxon>Bacillariophyta</taxon>
        <taxon>Bacillariophyceae</taxon>
        <taxon>Bacillariophycidae</taxon>
        <taxon>Bacillariales</taxon>
        <taxon>Bacillariaceae</taxon>
        <taxon>Fragilariopsis</taxon>
    </lineage>
</organism>
<gene>
    <name evidence="3" type="ORF">FRACYDRAFT_256013</name>
</gene>
<accession>A0A1E7EJX8</accession>
<keyword evidence="2" id="KW-0472">Membrane</keyword>
<dbReference type="OrthoDB" id="1882547at2759"/>
<reference evidence="3 4" key="1">
    <citation type="submission" date="2016-09" db="EMBL/GenBank/DDBJ databases">
        <title>Extensive genetic diversity and differential bi-allelic expression allows diatom success in the polar Southern Ocean.</title>
        <authorList>
            <consortium name="DOE Joint Genome Institute"/>
            <person name="Mock T."/>
            <person name="Otillar R.P."/>
            <person name="Strauss J."/>
            <person name="Dupont C."/>
            <person name="Frickenhaus S."/>
            <person name="Maumus F."/>
            <person name="Mcmullan M."/>
            <person name="Sanges R."/>
            <person name="Schmutz J."/>
            <person name="Toseland A."/>
            <person name="Valas R."/>
            <person name="Veluchamy A."/>
            <person name="Ward B.J."/>
            <person name="Allen A."/>
            <person name="Barry K."/>
            <person name="Falciatore A."/>
            <person name="Ferrante M."/>
            <person name="Fortunato A.E."/>
            <person name="Gloeckner G."/>
            <person name="Gruber A."/>
            <person name="Hipkin R."/>
            <person name="Janech M."/>
            <person name="Kroth P."/>
            <person name="Leese F."/>
            <person name="Lindquist E."/>
            <person name="Lyon B.R."/>
            <person name="Martin J."/>
            <person name="Mayer C."/>
            <person name="Parker M."/>
            <person name="Quesneville H."/>
            <person name="Raymond J."/>
            <person name="Uhlig C."/>
            <person name="Valentin K.U."/>
            <person name="Worden A.Z."/>
            <person name="Armbrust E.V."/>
            <person name="Bowler C."/>
            <person name="Green B."/>
            <person name="Moulton V."/>
            <person name="Van Oosterhout C."/>
            <person name="Grigoriev I."/>
        </authorList>
    </citation>
    <scope>NUCLEOTIDE SEQUENCE [LARGE SCALE GENOMIC DNA]</scope>
    <source>
        <strain evidence="3 4">CCMP1102</strain>
    </source>
</reference>
<dbReference type="EMBL" id="KV784423">
    <property type="protein sequence ID" value="OEU06174.1"/>
    <property type="molecule type" value="Genomic_DNA"/>
</dbReference>
<evidence type="ECO:0000313" key="3">
    <source>
        <dbReference type="EMBL" id="OEU06174.1"/>
    </source>
</evidence>
<name>A0A1E7EJX8_9STRA</name>
<dbReference type="KEGG" id="fcy:FRACYDRAFT_256013"/>
<dbReference type="Proteomes" id="UP000095751">
    <property type="component" value="Unassembled WGS sequence"/>
</dbReference>
<feature type="region of interest" description="Disordered" evidence="1">
    <location>
        <begin position="138"/>
        <end position="190"/>
    </location>
</feature>
<dbReference type="PANTHER" id="PTHR36050">
    <property type="entry name" value="O-FUCOSYLTRANSFERASE 30"/>
    <property type="match status" value="1"/>
</dbReference>
<keyword evidence="4" id="KW-1185">Reference proteome</keyword>
<proteinExistence type="predicted"/>